<evidence type="ECO:0008006" key="3">
    <source>
        <dbReference type="Google" id="ProtNLM"/>
    </source>
</evidence>
<proteinExistence type="predicted"/>
<dbReference type="InterPro" id="IPR027417">
    <property type="entry name" value="P-loop_NTPase"/>
</dbReference>
<evidence type="ECO:0000313" key="1">
    <source>
        <dbReference type="EMBL" id="EGG24572.1"/>
    </source>
</evidence>
<dbReference type="GeneID" id="14877404"/>
<reference evidence="2" key="1">
    <citation type="journal article" date="2011" name="Genome Res.">
        <title>Phylogeny-wide analysis of social amoeba genomes highlights ancient origins for complex intercellular communication.</title>
        <authorList>
            <person name="Heidel A.J."/>
            <person name="Lawal H.M."/>
            <person name="Felder M."/>
            <person name="Schilde C."/>
            <person name="Helps N.R."/>
            <person name="Tunggal B."/>
            <person name="Rivero F."/>
            <person name="John U."/>
            <person name="Schleicher M."/>
            <person name="Eichinger L."/>
            <person name="Platzer M."/>
            <person name="Noegel A.A."/>
            <person name="Schaap P."/>
            <person name="Gloeckner G."/>
        </authorList>
    </citation>
    <scope>NUCLEOTIDE SEQUENCE [LARGE SCALE GENOMIC DNA]</scope>
    <source>
        <strain evidence="2">SH3</strain>
    </source>
</reference>
<dbReference type="RefSeq" id="XP_004362423.1">
    <property type="nucleotide sequence ID" value="XM_004362366.1"/>
</dbReference>
<dbReference type="KEGG" id="dfa:DFA_02815"/>
<gene>
    <name evidence="1" type="ORF">DFA_02815</name>
</gene>
<accession>F4PIJ2</accession>
<dbReference type="Proteomes" id="UP000007797">
    <property type="component" value="Unassembled WGS sequence"/>
</dbReference>
<organism evidence="1 2">
    <name type="scientific">Cavenderia fasciculata</name>
    <name type="common">Slime mold</name>
    <name type="synonym">Dictyostelium fasciculatum</name>
    <dbReference type="NCBI Taxonomy" id="261658"/>
    <lineage>
        <taxon>Eukaryota</taxon>
        <taxon>Amoebozoa</taxon>
        <taxon>Evosea</taxon>
        <taxon>Eumycetozoa</taxon>
        <taxon>Dictyostelia</taxon>
        <taxon>Acytosteliales</taxon>
        <taxon>Cavenderiaceae</taxon>
        <taxon>Cavenderia</taxon>
    </lineage>
</organism>
<keyword evidence="2" id="KW-1185">Reference proteome</keyword>
<dbReference type="SUPFAM" id="SSF52540">
    <property type="entry name" value="P-loop containing nucleoside triphosphate hydrolases"/>
    <property type="match status" value="1"/>
</dbReference>
<name>F4PIJ2_CACFS</name>
<protein>
    <recommendedName>
        <fullName evidence="3">AAA domain-containing protein</fullName>
    </recommendedName>
</protein>
<dbReference type="AlphaFoldDB" id="F4PIJ2"/>
<evidence type="ECO:0000313" key="2">
    <source>
        <dbReference type="Proteomes" id="UP000007797"/>
    </source>
</evidence>
<sequence>MPVLELSFQQKIGDLLGVPNSTRSVVPPPPVRPTRMSTFEPLLRWYLDCGAIVILDEFQILPGHFFDGLRSVLDVGPFKGAIVLVGSHVTQIGAELNPIHGRFFETIWFKPLSATKSFKLVKQINPQISKEQFLTIYAALDGVIGYYDTFIEVSQNIKYKPRLSKLFNSATQYVNELSDFQVSLLRAIWKLNGKNIITTFSKETDCLSATVEKHIDDLINCKLVVDKKCYFSNNPNRLFVIDNPFRASLESTLEKYTVLEGFVLEEIARSHFKQYIARSTGRDVEVDDRHWASINAEIDVMASSGDGHYYWGSCKRSSTKQIHPMIQTKLWRMQRPFQHKQYRRSAFPCSHRAIQRGSLSNSQLTLDLVSHWTLRHCYSHPFSHHDQTILFTFRRSTIDLYFYSS</sequence>
<dbReference type="EMBL" id="GL883006">
    <property type="protein sequence ID" value="EGG24572.1"/>
    <property type="molecule type" value="Genomic_DNA"/>
</dbReference>